<keyword evidence="2 3" id="KW-0040">ANK repeat</keyword>
<organism evidence="4 5">
    <name type="scientific">Stentor coeruleus</name>
    <dbReference type="NCBI Taxonomy" id="5963"/>
    <lineage>
        <taxon>Eukaryota</taxon>
        <taxon>Sar</taxon>
        <taxon>Alveolata</taxon>
        <taxon>Ciliophora</taxon>
        <taxon>Postciliodesmatophora</taxon>
        <taxon>Heterotrichea</taxon>
        <taxon>Heterotrichida</taxon>
        <taxon>Stentoridae</taxon>
        <taxon>Stentor</taxon>
    </lineage>
</organism>
<feature type="repeat" description="ANK" evidence="3">
    <location>
        <begin position="139"/>
        <end position="171"/>
    </location>
</feature>
<dbReference type="Proteomes" id="UP000187209">
    <property type="component" value="Unassembled WGS sequence"/>
</dbReference>
<dbReference type="InterPro" id="IPR036770">
    <property type="entry name" value="Ankyrin_rpt-contain_sf"/>
</dbReference>
<evidence type="ECO:0000313" key="5">
    <source>
        <dbReference type="Proteomes" id="UP000187209"/>
    </source>
</evidence>
<feature type="repeat" description="ANK" evidence="3">
    <location>
        <begin position="71"/>
        <end position="104"/>
    </location>
</feature>
<name>A0A1R2AZV2_9CILI</name>
<dbReference type="AlphaFoldDB" id="A0A1R2AZV2"/>
<keyword evidence="5" id="KW-1185">Reference proteome</keyword>
<dbReference type="Gene3D" id="1.25.40.20">
    <property type="entry name" value="Ankyrin repeat-containing domain"/>
    <property type="match status" value="2"/>
</dbReference>
<dbReference type="SMART" id="SM00248">
    <property type="entry name" value="ANK"/>
    <property type="match status" value="5"/>
</dbReference>
<dbReference type="SUPFAM" id="SSF48403">
    <property type="entry name" value="Ankyrin repeat"/>
    <property type="match status" value="1"/>
</dbReference>
<dbReference type="Pfam" id="PF00023">
    <property type="entry name" value="Ank"/>
    <property type="match status" value="1"/>
</dbReference>
<accession>A0A1R2AZV2</accession>
<evidence type="ECO:0000313" key="4">
    <source>
        <dbReference type="EMBL" id="OMJ70038.1"/>
    </source>
</evidence>
<proteinExistence type="predicted"/>
<dbReference type="InterPro" id="IPR002110">
    <property type="entry name" value="Ankyrin_rpt"/>
</dbReference>
<gene>
    <name evidence="4" type="ORF">SteCoe_32076</name>
</gene>
<dbReference type="PROSITE" id="PS50297">
    <property type="entry name" value="ANK_REP_REGION"/>
    <property type="match status" value="2"/>
</dbReference>
<dbReference type="PANTHER" id="PTHR24126:SF14">
    <property type="entry name" value="ANK_REP_REGION DOMAIN-CONTAINING PROTEIN"/>
    <property type="match status" value="1"/>
</dbReference>
<dbReference type="OrthoDB" id="10264606at2759"/>
<sequence length="192" mass="20948">MNVNRKDEDGRTALHYAKGDVSQLLQQGADPNIPDEGGWTPLMCAASSGDLIKVKHLVSDDRIDVNLKNDAGCTALHYACSKGHIDIVDALLQKEGIMLNAQDNGGKATPIIRAMLGNHLRIVRKLIDARARLNFKDCEGNTVLHYAIASENVELAVELINAGSLTDIKNDLGLSSMEIASQFMKNRLEEEL</sequence>
<evidence type="ECO:0000256" key="1">
    <source>
        <dbReference type="ARBA" id="ARBA00022737"/>
    </source>
</evidence>
<reference evidence="4 5" key="1">
    <citation type="submission" date="2016-11" db="EMBL/GenBank/DDBJ databases">
        <title>The macronuclear genome of Stentor coeruleus: a giant cell with tiny introns.</title>
        <authorList>
            <person name="Slabodnick M."/>
            <person name="Ruby J.G."/>
            <person name="Reiff S.B."/>
            <person name="Swart E.C."/>
            <person name="Gosai S."/>
            <person name="Prabakaran S."/>
            <person name="Witkowska E."/>
            <person name="Larue G.E."/>
            <person name="Fisher S."/>
            <person name="Freeman R.M."/>
            <person name="Gunawardena J."/>
            <person name="Chu W."/>
            <person name="Stover N.A."/>
            <person name="Gregory B.D."/>
            <person name="Nowacki M."/>
            <person name="Derisi J."/>
            <person name="Roy S.W."/>
            <person name="Marshall W.F."/>
            <person name="Sood P."/>
        </authorList>
    </citation>
    <scope>NUCLEOTIDE SEQUENCE [LARGE SCALE GENOMIC DNA]</scope>
    <source>
        <strain evidence="4">WM001</strain>
    </source>
</reference>
<evidence type="ECO:0000256" key="3">
    <source>
        <dbReference type="PROSITE-ProRule" id="PRU00023"/>
    </source>
</evidence>
<evidence type="ECO:0000256" key="2">
    <source>
        <dbReference type="ARBA" id="ARBA00023043"/>
    </source>
</evidence>
<dbReference type="EMBL" id="MPUH01001131">
    <property type="protein sequence ID" value="OMJ70038.1"/>
    <property type="molecule type" value="Genomic_DNA"/>
</dbReference>
<dbReference type="Pfam" id="PF12796">
    <property type="entry name" value="Ank_2"/>
    <property type="match status" value="1"/>
</dbReference>
<protein>
    <submittedName>
        <fullName evidence="4">Uncharacterized protein</fullName>
    </submittedName>
</protein>
<comment type="caution">
    <text evidence="4">The sequence shown here is derived from an EMBL/GenBank/DDBJ whole genome shotgun (WGS) entry which is preliminary data.</text>
</comment>
<keyword evidence="1" id="KW-0677">Repeat</keyword>
<dbReference type="PROSITE" id="PS50088">
    <property type="entry name" value="ANK_REPEAT"/>
    <property type="match status" value="2"/>
</dbReference>
<dbReference type="PANTHER" id="PTHR24126">
    <property type="entry name" value="ANKYRIN REPEAT, PH AND SEC7 DOMAIN CONTAINING PROTEIN SECG-RELATED"/>
    <property type="match status" value="1"/>
</dbReference>